<dbReference type="OrthoDB" id="9067838at2"/>
<keyword evidence="5" id="KW-0804">Transcription</keyword>
<feature type="domain" description="HTH lysR-type" evidence="6">
    <location>
        <begin position="1"/>
        <end position="58"/>
    </location>
</feature>
<dbReference type="PANTHER" id="PTHR30346:SF26">
    <property type="entry name" value="HYDROGEN PEROXIDE-INDUCIBLE GENES ACTIVATOR"/>
    <property type="match status" value="1"/>
</dbReference>
<proteinExistence type="inferred from homology"/>
<evidence type="ECO:0000256" key="4">
    <source>
        <dbReference type="ARBA" id="ARBA00023159"/>
    </source>
</evidence>
<evidence type="ECO:0000256" key="5">
    <source>
        <dbReference type="ARBA" id="ARBA00023163"/>
    </source>
</evidence>
<dbReference type="SUPFAM" id="SSF53850">
    <property type="entry name" value="Periplasmic binding protein-like II"/>
    <property type="match status" value="1"/>
</dbReference>
<evidence type="ECO:0000256" key="3">
    <source>
        <dbReference type="ARBA" id="ARBA00023125"/>
    </source>
</evidence>
<evidence type="ECO:0000313" key="7">
    <source>
        <dbReference type="EMBL" id="VVE90517.1"/>
    </source>
</evidence>
<accession>A0A5E5BYM3</accession>
<dbReference type="Proteomes" id="UP000382040">
    <property type="component" value="Unassembled WGS sequence"/>
</dbReference>
<evidence type="ECO:0000256" key="2">
    <source>
        <dbReference type="ARBA" id="ARBA00023015"/>
    </source>
</evidence>
<dbReference type="Pfam" id="PF03466">
    <property type="entry name" value="LysR_substrate"/>
    <property type="match status" value="1"/>
</dbReference>
<keyword evidence="3" id="KW-0238">DNA-binding</keyword>
<dbReference type="Gene3D" id="1.10.10.10">
    <property type="entry name" value="Winged helix-like DNA-binding domain superfamily/Winged helix DNA-binding domain"/>
    <property type="match status" value="1"/>
</dbReference>
<keyword evidence="8" id="KW-1185">Reference proteome</keyword>
<evidence type="ECO:0000256" key="1">
    <source>
        <dbReference type="ARBA" id="ARBA00009437"/>
    </source>
</evidence>
<sequence length="269" mass="29876">MEYRHLRIFIVVFEERNITAAANRLNLTQPAISSIVKQLETALGVALFVRHARGVEVTECARRLYPLARNMVAELDRLRQRFRQPECRVTLELGVDYDIAGVMVCALAERIERLNADVTLHLHDGCYGGVRLASEESLREDELFAPLWVEPYVLAHSTAGSYAYAAGSDVLKNPRWVTCPSHSTHQRLIPLYGPGADAPFARATSLRRALDIVAAGQGVAVAPHSLVSERSGIRWRSIPAMTLERRVGLCIGAQALSTPHISWLYAEIL</sequence>
<dbReference type="Gene3D" id="3.40.190.10">
    <property type="entry name" value="Periplasmic binding protein-like II"/>
    <property type="match status" value="2"/>
</dbReference>
<evidence type="ECO:0000259" key="6">
    <source>
        <dbReference type="PROSITE" id="PS50931"/>
    </source>
</evidence>
<reference evidence="7 8" key="1">
    <citation type="submission" date="2019-08" db="EMBL/GenBank/DDBJ databases">
        <authorList>
            <person name="Peeters C."/>
        </authorList>
    </citation>
    <scope>NUCLEOTIDE SEQUENCE [LARGE SCALE GENOMIC DNA]</scope>
    <source>
        <strain evidence="7 8">LMG 20603</strain>
    </source>
</reference>
<dbReference type="RefSeq" id="WP_150561650.1">
    <property type="nucleotide sequence ID" value="NZ_CABPST010000016.1"/>
</dbReference>
<dbReference type="InterPro" id="IPR036390">
    <property type="entry name" value="WH_DNA-bd_sf"/>
</dbReference>
<dbReference type="EMBL" id="CABPST010000016">
    <property type="protein sequence ID" value="VVE90517.1"/>
    <property type="molecule type" value="Genomic_DNA"/>
</dbReference>
<keyword evidence="4" id="KW-0010">Activator</keyword>
<dbReference type="InterPro" id="IPR036388">
    <property type="entry name" value="WH-like_DNA-bd_sf"/>
</dbReference>
<dbReference type="GO" id="GO:0003700">
    <property type="term" value="F:DNA-binding transcription factor activity"/>
    <property type="evidence" value="ECO:0007669"/>
    <property type="project" value="InterPro"/>
</dbReference>
<gene>
    <name evidence="7" type="ORF">PBR20603_04502</name>
</gene>
<dbReference type="GO" id="GO:0003677">
    <property type="term" value="F:DNA binding"/>
    <property type="evidence" value="ECO:0007669"/>
    <property type="project" value="UniProtKB-KW"/>
</dbReference>
<dbReference type="PANTHER" id="PTHR30346">
    <property type="entry name" value="TRANSCRIPTIONAL DUAL REGULATOR HCAR-RELATED"/>
    <property type="match status" value="1"/>
</dbReference>
<organism evidence="7 8">
    <name type="scientific">Pandoraea bronchicola</name>
    <dbReference type="NCBI Taxonomy" id="2508287"/>
    <lineage>
        <taxon>Bacteria</taxon>
        <taxon>Pseudomonadati</taxon>
        <taxon>Pseudomonadota</taxon>
        <taxon>Betaproteobacteria</taxon>
        <taxon>Burkholderiales</taxon>
        <taxon>Burkholderiaceae</taxon>
        <taxon>Pandoraea</taxon>
    </lineage>
</organism>
<dbReference type="Pfam" id="PF00126">
    <property type="entry name" value="HTH_1"/>
    <property type="match status" value="1"/>
</dbReference>
<dbReference type="PRINTS" id="PR00039">
    <property type="entry name" value="HTHLYSR"/>
</dbReference>
<dbReference type="PROSITE" id="PS50931">
    <property type="entry name" value="HTH_LYSR"/>
    <property type="match status" value="1"/>
</dbReference>
<protein>
    <submittedName>
        <fullName evidence="7">LysR family transcriptional regulator</fullName>
    </submittedName>
</protein>
<evidence type="ECO:0000313" key="8">
    <source>
        <dbReference type="Proteomes" id="UP000382040"/>
    </source>
</evidence>
<dbReference type="InterPro" id="IPR005119">
    <property type="entry name" value="LysR_subst-bd"/>
</dbReference>
<dbReference type="GO" id="GO:0032993">
    <property type="term" value="C:protein-DNA complex"/>
    <property type="evidence" value="ECO:0007669"/>
    <property type="project" value="TreeGrafter"/>
</dbReference>
<dbReference type="InterPro" id="IPR000847">
    <property type="entry name" value="LysR_HTH_N"/>
</dbReference>
<comment type="similarity">
    <text evidence="1">Belongs to the LysR transcriptional regulatory family.</text>
</comment>
<dbReference type="SUPFAM" id="SSF46785">
    <property type="entry name" value="Winged helix' DNA-binding domain"/>
    <property type="match status" value="1"/>
</dbReference>
<dbReference type="AlphaFoldDB" id="A0A5E5BYM3"/>
<name>A0A5E5BYM3_9BURK</name>
<keyword evidence="2" id="KW-0805">Transcription regulation</keyword>
<dbReference type="FunFam" id="1.10.10.10:FF:000001">
    <property type="entry name" value="LysR family transcriptional regulator"/>
    <property type="match status" value="1"/>
</dbReference>